<dbReference type="HOGENOM" id="CLU_942588_0_0_0"/>
<dbReference type="Pfam" id="PF07963">
    <property type="entry name" value="N_methyl"/>
    <property type="match status" value="1"/>
</dbReference>
<accession>C1DV45</accession>
<dbReference type="AlphaFoldDB" id="C1DV45"/>
<evidence type="ECO:0000313" key="3">
    <source>
        <dbReference type="Proteomes" id="UP000001369"/>
    </source>
</evidence>
<dbReference type="KEGG" id="saf:SULAZ_1009"/>
<evidence type="ECO:0000313" key="2">
    <source>
        <dbReference type="EMBL" id="ACN99557.1"/>
    </source>
</evidence>
<dbReference type="InterPro" id="IPR012902">
    <property type="entry name" value="N_methyl_site"/>
</dbReference>
<gene>
    <name evidence="2" type="ordered locus">SULAZ_1009</name>
</gene>
<reference evidence="2 3" key="1">
    <citation type="journal article" date="2009" name="J. Bacteriol.">
        <title>Complete and draft genome sequences of six members of the Aquificales.</title>
        <authorList>
            <person name="Reysenbach A.L."/>
            <person name="Hamamura N."/>
            <person name="Podar M."/>
            <person name="Griffiths E."/>
            <person name="Ferreira S."/>
            <person name="Hochstein R."/>
            <person name="Heidelberg J."/>
            <person name="Johnson J."/>
            <person name="Mead D."/>
            <person name="Pohorille A."/>
            <person name="Sarmiento M."/>
            <person name="Schweighofer K."/>
            <person name="Seshadri R."/>
            <person name="Voytek M.A."/>
        </authorList>
    </citation>
    <scope>NUCLEOTIDE SEQUENCE [LARGE SCALE GENOMIC DNA]</scope>
    <source>
        <strain evidence="3">Az-Fu1 / DSM 15241 / OCM 825</strain>
    </source>
</reference>
<dbReference type="eggNOG" id="COG4966">
    <property type="taxonomic scope" value="Bacteria"/>
</dbReference>
<dbReference type="EMBL" id="CP001229">
    <property type="protein sequence ID" value="ACN99557.1"/>
    <property type="molecule type" value="Genomic_DNA"/>
</dbReference>
<sequence length="312" mass="35207">MKKGYTIIELLVVIALSLIIGAGFYTFYTTVVRENITKSSLAKKEQDVFIFADQIIKDFQSIGFGVDYDRLKIKNGVGCDLSADNPVLSKCSNNNNDTISFLSLTSTDQVNSGCWGFIDINGIIKIYNSYDTLGRLCSSVAGNYLILSISKKLINSSYNYDPNNPNTNYKNSYAFYVGNSSYPDGFKVKYYLDSLNLLKECAPGTYNLQKSSTTTSPIISCVLNFQVKYIGIDNNFYDTFTLDTDPYQNLKKLQGLKLCMIVQVGGRQSTPENPRNYTSNQGCTPFDFSTNPNWRYYRWVIIEQIIPLKNIH</sequence>
<keyword evidence="1" id="KW-1133">Transmembrane helix</keyword>
<dbReference type="OrthoDB" id="11156at2"/>
<dbReference type="Proteomes" id="UP000001369">
    <property type="component" value="Chromosome"/>
</dbReference>
<dbReference type="RefSeq" id="WP_012674870.1">
    <property type="nucleotide sequence ID" value="NC_012438.1"/>
</dbReference>
<feature type="transmembrane region" description="Helical" evidence="1">
    <location>
        <begin position="7"/>
        <end position="28"/>
    </location>
</feature>
<dbReference type="STRING" id="204536.SULAZ_1009"/>
<organism evidence="2 3">
    <name type="scientific">Sulfurihydrogenibium azorense (strain DSM 15241 / OCM 825 / Az-Fu1)</name>
    <dbReference type="NCBI Taxonomy" id="204536"/>
    <lineage>
        <taxon>Bacteria</taxon>
        <taxon>Pseudomonadati</taxon>
        <taxon>Aquificota</taxon>
        <taxon>Aquificia</taxon>
        <taxon>Aquificales</taxon>
        <taxon>Hydrogenothermaceae</taxon>
        <taxon>Sulfurihydrogenibium</taxon>
    </lineage>
</organism>
<dbReference type="NCBIfam" id="TIGR02532">
    <property type="entry name" value="IV_pilin_GFxxxE"/>
    <property type="match status" value="1"/>
</dbReference>
<keyword evidence="1" id="KW-0472">Membrane</keyword>
<evidence type="ECO:0000256" key="1">
    <source>
        <dbReference type="SAM" id="Phobius"/>
    </source>
</evidence>
<keyword evidence="3" id="KW-1185">Reference proteome</keyword>
<name>C1DV45_SULAA</name>
<protein>
    <submittedName>
        <fullName evidence="2">Prepilin-type N-cleavage/methylation domain protein</fullName>
    </submittedName>
</protein>
<proteinExistence type="predicted"/>
<keyword evidence="1" id="KW-0812">Transmembrane</keyword>